<dbReference type="RefSeq" id="XP_066670284.1">
    <property type="nucleotide sequence ID" value="XM_066811361.1"/>
</dbReference>
<feature type="compositionally biased region" description="Acidic residues" evidence="1">
    <location>
        <begin position="115"/>
        <end position="131"/>
    </location>
</feature>
<evidence type="ECO:0000313" key="3">
    <source>
        <dbReference type="Proteomes" id="UP001433268"/>
    </source>
</evidence>
<protein>
    <submittedName>
        <fullName evidence="2">Uncharacterized protein</fullName>
    </submittedName>
</protein>
<feature type="region of interest" description="Disordered" evidence="1">
    <location>
        <begin position="37"/>
        <end position="216"/>
    </location>
</feature>
<dbReference type="Proteomes" id="UP001433268">
    <property type="component" value="Unassembled WGS sequence"/>
</dbReference>
<reference evidence="2 3" key="1">
    <citation type="submission" date="2023-01" db="EMBL/GenBank/DDBJ databases">
        <title>Analysis of 21 Apiospora genomes using comparative genomics revels a genus with tremendous synthesis potential of carbohydrate active enzymes and secondary metabolites.</title>
        <authorList>
            <person name="Sorensen T."/>
        </authorList>
    </citation>
    <scope>NUCLEOTIDE SEQUENCE [LARGE SCALE GENOMIC DNA]</scope>
    <source>
        <strain evidence="2 3">CBS 114990</strain>
    </source>
</reference>
<name>A0ABR1WS14_9PEZI</name>
<comment type="caution">
    <text evidence="2">The sequence shown here is derived from an EMBL/GenBank/DDBJ whole genome shotgun (WGS) entry which is preliminary data.</text>
</comment>
<gene>
    <name evidence="2" type="ORF">PG997_007046</name>
</gene>
<feature type="compositionally biased region" description="Polar residues" evidence="1">
    <location>
        <begin position="37"/>
        <end position="48"/>
    </location>
</feature>
<evidence type="ECO:0000256" key="1">
    <source>
        <dbReference type="SAM" id="MobiDB-lite"/>
    </source>
</evidence>
<sequence length="216" mass="24698">MSEGLQIWLDPEKYGSLRPLWQDSYIWSPVAVDESFATSDRYTGVKSSTADRKPSPEEDLSSTRRRPMSYPPPEPKPGLNKRMKSFHLMKDRDDQEKSLSRMSSRRTPRTIPEPEAADNYDDDDDNDEEEVPAARIPRRRRTRKALSNIQEGQPMTSEKEDYFEQAPPPKPKRQTTADQQQPPPLRQPKSDPALADEEPAPSRGGASKPHPPHYHP</sequence>
<accession>A0ABR1WS14</accession>
<organism evidence="2 3">
    <name type="scientific">Apiospora hydei</name>
    <dbReference type="NCBI Taxonomy" id="1337664"/>
    <lineage>
        <taxon>Eukaryota</taxon>
        <taxon>Fungi</taxon>
        <taxon>Dikarya</taxon>
        <taxon>Ascomycota</taxon>
        <taxon>Pezizomycotina</taxon>
        <taxon>Sordariomycetes</taxon>
        <taxon>Xylariomycetidae</taxon>
        <taxon>Amphisphaeriales</taxon>
        <taxon>Apiosporaceae</taxon>
        <taxon>Apiospora</taxon>
    </lineage>
</organism>
<proteinExistence type="predicted"/>
<dbReference type="GeneID" id="92044421"/>
<feature type="compositionally biased region" description="Basic and acidic residues" evidence="1">
    <location>
        <begin position="88"/>
        <end position="99"/>
    </location>
</feature>
<dbReference type="EMBL" id="JAQQWN010000005">
    <property type="protein sequence ID" value="KAK8085775.1"/>
    <property type="molecule type" value="Genomic_DNA"/>
</dbReference>
<keyword evidence="3" id="KW-1185">Reference proteome</keyword>
<feature type="compositionally biased region" description="Polar residues" evidence="1">
    <location>
        <begin position="145"/>
        <end position="156"/>
    </location>
</feature>
<evidence type="ECO:0000313" key="2">
    <source>
        <dbReference type="EMBL" id="KAK8085775.1"/>
    </source>
</evidence>